<evidence type="ECO:0000313" key="2">
    <source>
        <dbReference type="Proteomes" id="UP000005289"/>
    </source>
</evidence>
<dbReference type="Proteomes" id="UP000005289">
    <property type="component" value="Chromosome"/>
</dbReference>
<organism evidence="1 2">
    <name type="scientific">Thioalkalivibrio paradoxus ARh 1</name>
    <dbReference type="NCBI Taxonomy" id="713585"/>
    <lineage>
        <taxon>Bacteria</taxon>
        <taxon>Pseudomonadati</taxon>
        <taxon>Pseudomonadota</taxon>
        <taxon>Gammaproteobacteria</taxon>
        <taxon>Chromatiales</taxon>
        <taxon>Ectothiorhodospiraceae</taxon>
        <taxon>Thioalkalivibrio</taxon>
    </lineage>
</organism>
<evidence type="ECO:0000313" key="1">
    <source>
        <dbReference type="EMBL" id="AHE99354.1"/>
    </source>
</evidence>
<proteinExistence type="predicted"/>
<sequence length="208" mass="23163">MSAPESRTRQLLAEEAARIILDEGVRDYGLAKRKAAEHLGIDARRELPANTEVESALLERSRLFATADTRREYRDRLRAAMLVMERLSEFEPRLVGPLLQGVLQPQAVINLHGFADTVEEVIIRLGDRGISCRTGERQYRGGGAGLRVPYLGFRGPDDTQIELTVFPTDGIRQAPPSPVDGRPMRRLGLSRVRELLARTEASDSSFAD</sequence>
<dbReference type="EMBL" id="CP007029">
    <property type="protein sequence ID" value="AHE99354.1"/>
    <property type="molecule type" value="Genomic_DNA"/>
</dbReference>
<name>W0DL86_9GAMM</name>
<dbReference type="KEGG" id="tti:THITH_14905"/>
<accession>W0DL86</accession>
<dbReference type="OrthoDB" id="5294130at2"/>
<protein>
    <submittedName>
        <fullName evidence="1">Uncharacterized protein</fullName>
    </submittedName>
</protein>
<dbReference type="AlphaFoldDB" id="W0DL86"/>
<dbReference type="RefSeq" id="WP_006747104.1">
    <property type="nucleotide sequence ID" value="NZ_CP007029.1"/>
</dbReference>
<dbReference type="HOGENOM" id="CLU_086367_1_0_6"/>
<gene>
    <name evidence="1" type="ORF">THITH_14905</name>
</gene>
<keyword evidence="2" id="KW-1185">Reference proteome</keyword>
<reference evidence="1 2" key="1">
    <citation type="submission" date="2013-12" db="EMBL/GenBank/DDBJ databases">
        <authorList>
            <consortium name="DOE Joint Genome Institute"/>
            <person name="Muyzer G."/>
            <person name="Huntemann M."/>
            <person name="Han J."/>
            <person name="Chen A."/>
            <person name="Kyrpides N."/>
            <person name="Mavromatis K."/>
            <person name="Markowitz V."/>
            <person name="Palaniappan K."/>
            <person name="Ivanova N."/>
            <person name="Schaumberg A."/>
            <person name="Pati A."/>
            <person name="Liolios K."/>
            <person name="Nordberg H.P."/>
            <person name="Cantor M.N."/>
            <person name="Hua S.X."/>
            <person name="Woyke T."/>
        </authorList>
    </citation>
    <scope>NUCLEOTIDE SEQUENCE [LARGE SCALE GENOMIC DNA]</scope>
    <source>
        <strain evidence="1 2">ARh 1</strain>
    </source>
</reference>
<dbReference type="STRING" id="713585.THITH_14905"/>